<evidence type="ECO:0000313" key="1">
    <source>
        <dbReference type="EMBL" id="MCH7410828.1"/>
    </source>
</evidence>
<accession>A0ABS9V4C6</accession>
<dbReference type="RefSeq" id="WP_241349187.1">
    <property type="nucleotide sequence ID" value="NZ_JAKZGP010000048.1"/>
</dbReference>
<keyword evidence="1" id="KW-0328">Glycosyltransferase</keyword>
<sequence length="334" mass="38877">MFYIERGNKLLGIFKKIIFSFKQSFFVTQCDITPTKKKELFARLEDFQPDCILMESIYSINLVDKIKEKFNIPYYVRSHNIEHIYIKKQVSASQNLKSYLNFLSISLHLKSLEFKVLKNAEAFLDISQSDLSLWKQQGLENGIWLPPVFPTNHKIENGNNESFEFDIAYIGNLSMPNNVESILWFLKFPLKEVVEQLPNVKVLIAGSNPNKALENYISNLKNVTLMKNPKEIFEIYQKSKIIINPIKLVSGVNIKTIEMLYNAYHVVCTPEAIQGLPSDFKSVFNIADRNKEFSEQIIKILLKNETFDHNLKNKLQKYFSLSYFEEVFEKAISN</sequence>
<protein>
    <submittedName>
        <fullName evidence="1">Glycosyltransferase</fullName>
        <ecNumber evidence="1">2.4.-.-</ecNumber>
    </submittedName>
</protein>
<keyword evidence="2" id="KW-1185">Reference proteome</keyword>
<reference evidence="1" key="1">
    <citation type="submission" date="2022-03" db="EMBL/GenBank/DDBJ databases">
        <title>De novo assembled genomes of Belliella spp. (Cyclobacteriaceae) strains.</title>
        <authorList>
            <person name="Szabo A."/>
            <person name="Korponai K."/>
            <person name="Felfoldi T."/>
        </authorList>
    </citation>
    <scope>NUCLEOTIDE SEQUENCE</scope>
    <source>
        <strain evidence="1">DSM 111904</strain>
    </source>
</reference>
<dbReference type="Gene3D" id="3.40.50.2000">
    <property type="entry name" value="Glycogen Phosphorylase B"/>
    <property type="match status" value="1"/>
</dbReference>
<proteinExistence type="predicted"/>
<dbReference type="EMBL" id="JAKZGP010000048">
    <property type="protein sequence ID" value="MCH7410828.1"/>
    <property type="molecule type" value="Genomic_DNA"/>
</dbReference>
<name>A0ABS9V4C6_9BACT</name>
<dbReference type="Proteomes" id="UP001165489">
    <property type="component" value="Unassembled WGS sequence"/>
</dbReference>
<evidence type="ECO:0000313" key="2">
    <source>
        <dbReference type="Proteomes" id="UP001165489"/>
    </source>
</evidence>
<organism evidence="1 2">
    <name type="scientific">Belliella filtrata</name>
    <dbReference type="NCBI Taxonomy" id="2923435"/>
    <lineage>
        <taxon>Bacteria</taxon>
        <taxon>Pseudomonadati</taxon>
        <taxon>Bacteroidota</taxon>
        <taxon>Cytophagia</taxon>
        <taxon>Cytophagales</taxon>
        <taxon>Cyclobacteriaceae</taxon>
        <taxon>Belliella</taxon>
    </lineage>
</organism>
<comment type="caution">
    <text evidence="1">The sequence shown here is derived from an EMBL/GenBank/DDBJ whole genome shotgun (WGS) entry which is preliminary data.</text>
</comment>
<dbReference type="SUPFAM" id="SSF53756">
    <property type="entry name" value="UDP-Glycosyltransferase/glycogen phosphorylase"/>
    <property type="match status" value="1"/>
</dbReference>
<dbReference type="EC" id="2.4.-.-" evidence="1"/>
<dbReference type="Pfam" id="PF13692">
    <property type="entry name" value="Glyco_trans_1_4"/>
    <property type="match status" value="1"/>
</dbReference>
<dbReference type="GO" id="GO:0016757">
    <property type="term" value="F:glycosyltransferase activity"/>
    <property type="evidence" value="ECO:0007669"/>
    <property type="project" value="UniProtKB-KW"/>
</dbReference>
<gene>
    <name evidence="1" type="ORF">MM239_15580</name>
</gene>
<keyword evidence="1" id="KW-0808">Transferase</keyword>